<evidence type="ECO:0000313" key="8">
    <source>
        <dbReference type="EMBL" id="QES88049.1"/>
    </source>
</evidence>
<dbReference type="KEGG" id="arac:E0W69_008925"/>
<keyword evidence="10" id="KW-1185">Reference proteome</keyword>
<dbReference type="InterPro" id="IPR011701">
    <property type="entry name" value="MFS"/>
</dbReference>
<dbReference type="EMBL" id="CP044016">
    <property type="protein sequence ID" value="QES88768.1"/>
    <property type="molecule type" value="Genomic_DNA"/>
</dbReference>
<dbReference type="SUPFAM" id="SSF103473">
    <property type="entry name" value="MFS general substrate transporter"/>
    <property type="match status" value="1"/>
</dbReference>
<dbReference type="OrthoDB" id="8708623at2"/>
<evidence type="ECO:0000313" key="10">
    <source>
        <dbReference type="Proteomes" id="UP000292424"/>
    </source>
</evidence>
<name>A0A5P2G221_9BACT</name>
<evidence type="ECO:0000256" key="3">
    <source>
        <dbReference type="ARBA" id="ARBA00022692"/>
    </source>
</evidence>
<accession>A0A5P2G221</accession>
<reference evidence="9 10" key="1">
    <citation type="submission" date="2019-09" db="EMBL/GenBank/DDBJ databases">
        <title>Complete genome sequence of Arachidicoccus sp. B3-10 isolated from apple orchard soil.</title>
        <authorList>
            <person name="Kim H.S."/>
            <person name="Han K.-I."/>
            <person name="Suh M.K."/>
            <person name="Lee K.C."/>
            <person name="Eom M.K."/>
            <person name="Kim J.-S."/>
            <person name="Kang S.W."/>
            <person name="Sin Y."/>
            <person name="Lee J.-S."/>
        </authorList>
    </citation>
    <scope>NUCLEOTIDE SEQUENCE [LARGE SCALE GENOMIC DNA]</scope>
    <source>
        <strain evidence="9 10">B3-10</strain>
    </source>
</reference>
<keyword evidence="3 6" id="KW-0812">Transmembrane</keyword>
<protein>
    <submittedName>
        <fullName evidence="9">MFS transporter</fullName>
    </submittedName>
</protein>
<dbReference type="GO" id="GO:0022857">
    <property type="term" value="F:transmembrane transporter activity"/>
    <property type="evidence" value="ECO:0007669"/>
    <property type="project" value="InterPro"/>
</dbReference>
<feature type="domain" description="Major facilitator superfamily (MFS) profile" evidence="7">
    <location>
        <begin position="10"/>
        <end position="142"/>
    </location>
</feature>
<gene>
    <name evidence="8" type="ORF">E0W69_005015</name>
    <name evidence="9" type="ORF">E0W69_008925</name>
</gene>
<evidence type="ECO:0000259" key="7">
    <source>
        <dbReference type="PROSITE" id="PS50850"/>
    </source>
</evidence>
<evidence type="ECO:0000256" key="2">
    <source>
        <dbReference type="ARBA" id="ARBA00022448"/>
    </source>
</evidence>
<dbReference type="Pfam" id="PF07690">
    <property type="entry name" value="MFS_1"/>
    <property type="match status" value="1"/>
</dbReference>
<keyword evidence="4 6" id="KW-1133">Transmembrane helix</keyword>
<dbReference type="InterPro" id="IPR036259">
    <property type="entry name" value="MFS_trans_sf"/>
</dbReference>
<dbReference type="KEGG" id="arac:E0W69_005015"/>
<comment type="subcellular location">
    <subcellularLocation>
        <location evidence="1">Membrane</location>
        <topology evidence="1">Multi-pass membrane protein</topology>
    </subcellularLocation>
</comment>
<dbReference type="PROSITE" id="PS50850">
    <property type="entry name" value="MFS"/>
    <property type="match status" value="1"/>
</dbReference>
<dbReference type="AlphaFoldDB" id="A0A5P2G221"/>
<sequence>MQNLKVSNTGIFTILLISSLTIMVGTVIAPSLYQIAAQLGFSKSPGWLVTLPSLGVVLFAPVMGRLIDRKGAYNMMILGLIPYAIFGFGGAFLKYPSLVVIDRILLGGATAAIQASGTVLIAELFQGEKRMKMIAWQGMAID</sequence>
<evidence type="ECO:0000256" key="5">
    <source>
        <dbReference type="ARBA" id="ARBA00023136"/>
    </source>
</evidence>
<evidence type="ECO:0000256" key="4">
    <source>
        <dbReference type="ARBA" id="ARBA00022989"/>
    </source>
</evidence>
<feature type="transmembrane region" description="Helical" evidence="6">
    <location>
        <begin position="71"/>
        <end position="92"/>
    </location>
</feature>
<dbReference type="Gene3D" id="1.20.1250.20">
    <property type="entry name" value="MFS general substrate transporter like domains"/>
    <property type="match status" value="1"/>
</dbReference>
<evidence type="ECO:0000256" key="1">
    <source>
        <dbReference type="ARBA" id="ARBA00004141"/>
    </source>
</evidence>
<keyword evidence="5 6" id="KW-0472">Membrane</keyword>
<feature type="transmembrane region" description="Helical" evidence="6">
    <location>
        <begin position="104"/>
        <end position="125"/>
    </location>
</feature>
<evidence type="ECO:0000313" key="9">
    <source>
        <dbReference type="EMBL" id="QES88768.1"/>
    </source>
</evidence>
<feature type="transmembrane region" description="Helical" evidence="6">
    <location>
        <begin position="45"/>
        <end position="64"/>
    </location>
</feature>
<dbReference type="Proteomes" id="UP000292424">
    <property type="component" value="Chromosome"/>
</dbReference>
<dbReference type="InterPro" id="IPR020846">
    <property type="entry name" value="MFS_dom"/>
</dbReference>
<evidence type="ECO:0000256" key="6">
    <source>
        <dbReference type="SAM" id="Phobius"/>
    </source>
</evidence>
<organism evidence="9 10">
    <name type="scientific">Rhizosphaericola mali</name>
    <dbReference type="NCBI Taxonomy" id="2545455"/>
    <lineage>
        <taxon>Bacteria</taxon>
        <taxon>Pseudomonadati</taxon>
        <taxon>Bacteroidota</taxon>
        <taxon>Chitinophagia</taxon>
        <taxon>Chitinophagales</taxon>
        <taxon>Chitinophagaceae</taxon>
        <taxon>Rhizosphaericola</taxon>
    </lineage>
</organism>
<dbReference type="PANTHER" id="PTHR42718:SF9">
    <property type="entry name" value="MAJOR FACILITATOR SUPERFAMILY MULTIDRUG TRANSPORTER MFSC"/>
    <property type="match status" value="1"/>
</dbReference>
<feature type="transmembrane region" description="Helical" evidence="6">
    <location>
        <begin position="12"/>
        <end position="33"/>
    </location>
</feature>
<dbReference type="EMBL" id="CP044016">
    <property type="protein sequence ID" value="QES88049.1"/>
    <property type="molecule type" value="Genomic_DNA"/>
</dbReference>
<proteinExistence type="predicted"/>
<dbReference type="PANTHER" id="PTHR42718">
    <property type="entry name" value="MAJOR FACILITATOR SUPERFAMILY MULTIDRUG TRANSPORTER MFSC"/>
    <property type="match status" value="1"/>
</dbReference>
<dbReference type="GO" id="GO:0016020">
    <property type="term" value="C:membrane"/>
    <property type="evidence" value="ECO:0007669"/>
    <property type="project" value="UniProtKB-SubCell"/>
</dbReference>
<keyword evidence="2" id="KW-0813">Transport</keyword>